<dbReference type="EMBL" id="MHLC01000024">
    <property type="protein sequence ID" value="OGZ00960.1"/>
    <property type="molecule type" value="Genomic_DNA"/>
</dbReference>
<dbReference type="Gene3D" id="3.40.1180.10">
    <property type="entry name" value="Decaprenyl diphosphate synthase-like"/>
    <property type="match status" value="1"/>
</dbReference>
<feature type="binding site" evidence="2">
    <location>
        <begin position="13"/>
        <end position="16"/>
    </location>
    <ligand>
        <name>substrate</name>
    </ligand>
</feature>
<keyword evidence="2" id="KW-0460">Magnesium</keyword>
<dbReference type="GO" id="GO:0016094">
    <property type="term" value="P:polyprenol biosynthetic process"/>
    <property type="evidence" value="ECO:0007669"/>
    <property type="project" value="TreeGrafter"/>
</dbReference>
<sequence length="234" mass="26750">MTQPNHVVIVPDGNRRWAKLQGKPSLFGHQEGAETIEKILKTALELKVPCVTFWGCSVANVTERDPKEVRFLYDIFERYFAKLGKSKEVRENEVRVNMIGRWKELFPESLKRVMREVIGTTSAYSRYRLTFLMAYSGLDEMMAAIEKIRRSGGNPHPAPVNPGLVKQNLWTHDLPPVDLVIRTGGEPHWSAGMMMWDVAEAQLYFTKTLWPAFSPEEFTAALNSYAGTERRFGK</sequence>
<dbReference type="CDD" id="cd00475">
    <property type="entry name" value="Cis_IPPS"/>
    <property type="match status" value="1"/>
</dbReference>
<comment type="subunit">
    <text evidence="2">Homodimer.</text>
</comment>
<dbReference type="SUPFAM" id="SSF64005">
    <property type="entry name" value="Undecaprenyl diphosphate synthase"/>
    <property type="match status" value="1"/>
</dbReference>
<dbReference type="Pfam" id="PF01255">
    <property type="entry name" value="Prenyltransf"/>
    <property type="match status" value="1"/>
</dbReference>
<evidence type="ECO:0000313" key="3">
    <source>
        <dbReference type="EMBL" id="OGZ00960.1"/>
    </source>
</evidence>
<reference evidence="3 4" key="1">
    <citation type="journal article" date="2016" name="Nat. Commun.">
        <title>Thousands of microbial genomes shed light on interconnected biogeochemical processes in an aquifer system.</title>
        <authorList>
            <person name="Anantharaman K."/>
            <person name="Brown C.T."/>
            <person name="Hug L.A."/>
            <person name="Sharon I."/>
            <person name="Castelle C.J."/>
            <person name="Probst A.J."/>
            <person name="Thomas B.C."/>
            <person name="Singh A."/>
            <person name="Wilkins M.J."/>
            <person name="Karaoz U."/>
            <person name="Brodie E.L."/>
            <person name="Williams K.H."/>
            <person name="Hubbard S.S."/>
            <person name="Banfield J.F."/>
        </authorList>
    </citation>
    <scope>NUCLEOTIDE SEQUENCE [LARGE SCALE GENOMIC DNA]</scope>
</reference>
<dbReference type="InterPro" id="IPR001441">
    <property type="entry name" value="UPP_synth-like"/>
</dbReference>
<dbReference type="HAMAP" id="MF_01139">
    <property type="entry name" value="ISPT"/>
    <property type="match status" value="1"/>
</dbReference>
<organism evidence="3 4">
    <name type="scientific">Candidatus Liptonbacteria bacterium RIFCSPLOWO2_01_FULL_56_20</name>
    <dbReference type="NCBI Taxonomy" id="1798652"/>
    <lineage>
        <taxon>Bacteria</taxon>
        <taxon>Candidatus Liptoniibacteriota</taxon>
    </lineage>
</organism>
<dbReference type="InterPro" id="IPR036424">
    <property type="entry name" value="UPP_synth-like_sf"/>
</dbReference>
<comment type="caution">
    <text evidence="3">The sequence shown here is derived from an EMBL/GenBank/DDBJ whole genome shotgun (WGS) entry which is preliminary data.</text>
</comment>
<feature type="binding site" evidence="2">
    <location>
        <position position="29"/>
    </location>
    <ligand>
        <name>substrate</name>
    </ligand>
</feature>
<feature type="binding site" evidence="2">
    <location>
        <position position="17"/>
    </location>
    <ligand>
        <name>substrate</name>
    </ligand>
</feature>
<comment type="cofactor">
    <cofactor evidence="2">
        <name>Mg(2+)</name>
        <dbReference type="ChEBI" id="CHEBI:18420"/>
    </cofactor>
    <text evidence="2">Binds 2 magnesium ions per subunit.</text>
</comment>
<protein>
    <recommendedName>
        <fullName evidence="2">Isoprenyl transferase</fullName>
        <ecNumber evidence="2">2.5.1.-</ecNumber>
    </recommendedName>
</protein>
<comment type="function">
    <text evidence="2">Catalyzes the condensation of isopentenyl diphosphate (IPP) with allylic pyrophosphates generating different type of terpenoids.</text>
</comment>
<dbReference type="PANTHER" id="PTHR10291:SF0">
    <property type="entry name" value="DEHYDRODOLICHYL DIPHOSPHATE SYNTHASE 2"/>
    <property type="match status" value="1"/>
</dbReference>
<name>A0A1G2CJP7_9BACT</name>
<dbReference type="STRING" id="1798652.A3A43_03530"/>
<feature type="binding site" evidence="2">
    <location>
        <position position="64"/>
    </location>
    <ligand>
        <name>substrate</name>
    </ligand>
</feature>
<dbReference type="GO" id="GO:0000287">
    <property type="term" value="F:magnesium ion binding"/>
    <property type="evidence" value="ECO:0007669"/>
    <property type="project" value="UniProtKB-UniRule"/>
</dbReference>
<keyword evidence="1 2" id="KW-0808">Transferase</keyword>
<dbReference type="EC" id="2.5.1.-" evidence="2"/>
<evidence type="ECO:0000256" key="1">
    <source>
        <dbReference type="ARBA" id="ARBA00022679"/>
    </source>
</evidence>
<dbReference type="Proteomes" id="UP000178495">
    <property type="component" value="Unassembled WGS sequence"/>
</dbReference>
<feature type="active site" evidence="2">
    <location>
        <position position="12"/>
    </location>
</feature>
<feature type="binding site" evidence="2">
    <location>
        <position position="182"/>
    </location>
    <ligand>
        <name>substrate</name>
    </ligand>
</feature>
<proteinExistence type="inferred from homology"/>
<keyword evidence="2" id="KW-0479">Metal-binding</keyword>
<accession>A0A1G2CJP7</accession>
<dbReference type="NCBIfam" id="TIGR00055">
    <property type="entry name" value="uppS"/>
    <property type="match status" value="1"/>
</dbReference>
<dbReference type="AlphaFoldDB" id="A0A1G2CJP7"/>
<feature type="binding site" evidence="2">
    <location>
        <position position="12"/>
    </location>
    <ligand>
        <name>Mg(2+)</name>
        <dbReference type="ChEBI" id="CHEBI:18420"/>
    </ligand>
</feature>
<dbReference type="GO" id="GO:0045547">
    <property type="term" value="F:ditrans,polycis-polyprenyl diphosphate synthase [(2E,6E)-farnesyl diphosphate specific] activity"/>
    <property type="evidence" value="ECO:0007669"/>
    <property type="project" value="TreeGrafter"/>
</dbReference>
<comment type="caution">
    <text evidence="2">Lacks conserved residue(s) required for the propagation of feature annotation.</text>
</comment>
<feature type="active site" description="Proton acceptor" evidence="2">
    <location>
        <position position="60"/>
    </location>
</feature>
<evidence type="ECO:0000256" key="2">
    <source>
        <dbReference type="HAMAP-Rule" id="MF_01139"/>
    </source>
</evidence>
<dbReference type="PANTHER" id="PTHR10291">
    <property type="entry name" value="DEHYDRODOLICHYL DIPHOSPHATE SYNTHASE FAMILY MEMBER"/>
    <property type="match status" value="1"/>
</dbReference>
<evidence type="ECO:0000313" key="4">
    <source>
        <dbReference type="Proteomes" id="UP000178495"/>
    </source>
</evidence>
<gene>
    <name evidence="3" type="ORF">A3A43_03530</name>
</gene>
<comment type="similarity">
    <text evidence="2">Belongs to the UPP synthase family.</text>
</comment>